<organism evidence="1 2">
    <name type="scientific">Chara braunii</name>
    <name type="common">Braun's stonewort</name>
    <dbReference type="NCBI Taxonomy" id="69332"/>
    <lineage>
        <taxon>Eukaryota</taxon>
        <taxon>Viridiplantae</taxon>
        <taxon>Streptophyta</taxon>
        <taxon>Charophyceae</taxon>
        <taxon>Charales</taxon>
        <taxon>Characeae</taxon>
        <taxon>Chara</taxon>
    </lineage>
</organism>
<name>A0A388L0F1_CHABU</name>
<evidence type="ECO:0000313" key="2">
    <source>
        <dbReference type="Proteomes" id="UP000265515"/>
    </source>
</evidence>
<reference evidence="1 2" key="1">
    <citation type="journal article" date="2018" name="Cell">
        <title>The Chara Genome: Secondary Complexity and Implications for Plant Terrestrialization.</title>
        <authorList>
            <person name="Nishiyama T."/>
            <person name="Sakayama H."/>
            <person name="Vries J.D."/>
            <person name="Buschmann H."/>
            <person name="Saint-Marcoux D."/>
            <person name="Ullrich K.K."/>
            <person name="Haas F.B."/>
            <person name="Vanderstraeten L."/>
            <person name="Becker D."/>
            <person name="Lang D."/>
            <person name="Vosolsobe S."/>
            <person name="Rombauts S."/>
            <person name="Wilhelmsson P.K.I."/>
            <person name="Janitza P."/>
            <person name="Kern R."/>
            <person name="Heyl A."/>
            <person name="Rumpler F."/>
            <person name="Villalobos L.I.A.C."/>
            <person name="Clay J.M."/>
            <person name="Skokan R."/>
            <person name="Toyoda A."/>
            <person name="Suzuki Y."/>
            <person name="Kagoshima H."/>
            <person name="Schijlen E."/>
            <person name="Tajeshwar N."/>
            <person name="Catarino B."/>
            <person name="Hetherington A.J."/>
            <person name="Saltykova A."/>
            <person name="Bonnot C."/>
            <person name="Breuninger H."/>
            <person name="Symeonidi A."/>
            <person name="Radhakrishnan G.V."/>
            <person name="Van Nieuwerburgh F."/>
            <person name="Deforce D."/>
            <person name="Chang C."/>
            <person name="Karol K.G."/>
            <person name="Hedrich R."/>
            <person name="Ulvskov P."/>
            <person name="Glockner G."/>
            <person name="Delwiche C.F."/>
            <person name="Petrasek J."/>
            <person name="Van de Peer Y."/>
            <person name="Friml J."/>
            <person name="Beilby M."/>
            <person name="Dolan L."/>
            <person name="Kohara Y."/>
            <person name="Sugano S."/>
            <person name="Fujiyama A."/>
            <person name="Delaux P.-M."/>
            <person name="Quint M."/>
            <person name="TheiBen G."/>
            <person name="Hagemann M."/>
            <person name="Harholt J."/>
            <person name="Dunand C."/>
            <person name="Zachgo S."/>
            <person name="Langdale J."/>
            <person name="Maumus F."/>
            <person name="Straeten D.V.D."/>
            <person name="Gould S.B."/>
            <person name="Rensing S.A."/>
        </authorList>
    </citation>
    <scope>NUCLEOTIDE SEQUENCE [LARGE SCALE GENOMIC DNA]</scope>
    <source>
        <strain evidence="1 2">S276</strain>
    </source>
</reference>
<accession>A0A388L0F1</accession>
<gene>
    <name evidence="1" type="ORF">CBR_g21036</name>
</gene>
<protein>
    <submittedName>
        <fullName evidence="1">Uncharacterized protein</fullName>
    </submittedName>
</protein>
<proteinExistence type="predicted"/>
<sequence length="66" mass="7518">MKAGERAGDVDEDDDFPILRLQTCEKWLEPAALSPILTGYMTCRALTDPDWVYERERQAIMMLLAG</sequence>
<dbReference type="AlphaFoldDB" id="A0A388L0F1"/>
<dbReference type="Gramene" id="GBG75790">
    <property type="protein sequence ID" value="GBG75790"/>
    <property type="gene ID" value="CBR_g21036"/>
</dbReference>
<keyword evidence="2" id="KW-1185">Reference proteome</keyword>
<evidence type="ECO:0000313" key="1">
    <source>
        <dbReference type="EMBL" id="GBG75790.1"/>
    </source>
</evidence>
<dbReference type="EMBL" id="BFEA01000231">
    <property type="protein sequence ID" value="GBG75790.1"/>
    <property type="molecule type" value="Genomic_DNA"/>
</dbReference>
<comment type="caution">
    <text evidence="1">The sequence shown here is derived from an EMBL/GenBank/DDBJ whole genome shotgun (WGS) entry which is preliminary data.</text>
</comment>
<dbReference type="Proteomes" id="UP000265515">
    <property type="component" value="Unassembled WGS sequence"/>
</dbReference>